<organism evidence="1 2">
    <name type="scientific">Stephanodiscus triporus</name>
    <dbReference type="NCBI Taxonomy" id="2934178"/>
    <lineage>
        <taxon>Eukaryota</taxon>
        <taxon>Sar</taxon>
        <taxon>Stramenopiles</taxon>
        <taxon>Ochrophyta</taxon>
        <taxon>Bacillariophyta</taxon>
        <taxon>Coscinodiscophyceae</taxon>
        <taxon>Thalassiosirophycidae</taxon>
        <taxon>Stephanodiscales</taxon>
        <taxon>Stephanodiscaceae</taxon>
        <taxon>Stephanodiscus</taxon>
    </lineage>
</organism>
<reference evidence="1 2" key="1">
    <citation type="submission" date="2024-10" db="EMBL/GenBank/DDBJ databases">
        <title>Updated reference genomes for cyclostephanoid diatoms.</title>
        <authorList>
            <person name="Roberts W.R."/>
            <person name="Alverson A.J."/>
        </authorList>
    </citation>
    <scope>NUCLEOTIDE SEQUENCE [LARGE SCALE GENOMIC DNA]</scope>
    <source>
        <strain evidence="1 2">AJA276-08</strain>
    </source>
</reference>
<gene>
    <name evidence="1" type="ORF">ACHAW5_009674</name>
</gene>
<proteinExistence type="predicted"/>
<evidence type="ECO:0000313" key="2">
    <source>
        <dbReference type="Proteomes" id="UP001530315"/>
    </source>
</evidence>
<name>A0ABD3N208_9STRA</name>
<protein>
    <submittedName>
        <fullName evidence="1">Uncharacterized protein</fullName>
    </submittedName>
</protein>
<sequence>MMGIKRYLILVEIKMLKQASQEIVTLIEHSPYCLGKILDHLRLKRLHSLRLLRQGHIIIP</sequence>
<evidence type="ECO:0000313" key="1">
    <source>
        <dbReference type="EMBL" id="KAL3770133.1"/>
    </source>
</evidence>
<accession>A0ABD3N208</accession>
<keyword evidence="2" id="KW-1185">Reference proteome</keyword>
<dbReference type="EMBL" id="JALLAZ020001637">
    <property type="protein sequence ID" value="KAL3770133.1"/>
    <property type="molecule type" value="Genomic_DNA"/>
</dbReference>
<dbReference type="Proteomes" id="UP001530315">
    <property type="component" value="Unassembled WGS sequence"/>
</dbReference>
<comment type="caution">
    <text evidence="1">The sequence shown here is derived from an EMBL/GenBank/DDBJ whole genome shotgun (WGS) entry which is preliminary data.</text>
</comment>
<dbReference type="AlphaFoldDB" id="A0ABD3N208"/>